<feature type="transmembrane region" description="Helical" evidence="5">
    <location>
        <begin position="151"/>
        <end position="177"/>
    </location>
</feature>
<keyword evidence="3 5" id="KW-1133">Transmembrane helix</keyword>
<accession>A0A699ZTB9</accession>
<keyword evidence="4 5" id="KW-0472">Membrane</keyword>
<evidence type="ECO:0000313" key="8">
    <source>
        <dbReference type="Proteomes" id="UP000485058"/>
    </source>
</evidence>
<dbReference type="InterPro" id="IPR043203">
    <property type="entry name" value="VGCC_Ca_Na"/>
</dbReference>
<dbReference type="InterPro" id="IPR027359">
    <property type="entry name" value="Volt_channel_dom_sf"/>
</dbReference>
<evidence type="ECO:0000256" key="1">
    <source>
        <dbReference type="ARBA" id="ARBA00004141"/>
    </source>
</evidence>
<feature type="transmembrane region" description="Helical" evidence="5">
    <location>
        <begin position="80"/>
        <end position="100"/>
    </location>
</feature>
<reference evidence="7 8" key="1">
    <citation type="submission" date="2020-02" db="EMBL/GenBank/DDBJ databases">
        <title>Draft genome sequence of Haematococcus lacustris strain NIES-144.</title>
        <authorList>
            <person name="Morimoto D."/>
            <person name="Nakagawa S."/>
            <person name="Yoshida T."/>
            <person name="Sawayama S."/>
        </authorList>
    </citation>
    <scope>NUCLEOTIDE SEQUENCE [LARGE SCALE GENOMIC DNA]</scope>
    <source>
        <strain evidence="7 8">NIES-144</strain>
    </source>
</reference>
<dbReference type="PANTHER" id="PTHR10037">
    <property type="entry name" value="VOLTAGE-GATED CATION CHANNEL CALCIUM AND SODIUM"/>
    <property type="match status" value="1"/>
</dbReference>
<dbReference type="Gene3D" id="1.10.287.70">
    <property type="match status" value="1"/>
</dbReference>
<feature type="domain" description="Ion transport" evidence="6">
    <location>
        <begin position="41"/>
        <end position="239"/>
    </location>
</feature>
<dbReference type="Pfam" id="PF00520">
    <property type="entry name" value="Ion_trans"/>
    <property type="match status" value="1"/>
</dbReference>
<dbReference type="GO" id="GO:0005248">
    <property type="term" value="F:voltage-gated sodium channel activity"/>
    <property type="evidence" value="ECO:0007669"/>
    <property type="project" value="TreeGrafter"/>
</dbReference>
<dbReference type="AlphaFoldDB" id="A0A699ZTB9"/>
<evidence type="ECO:0000256" key="3">
    <source>
        <dbReference type="ARBA" id="ARBA00022989"/>
    </source>
</evidence>
<dbReference type="SUPFAM" id="SSF81324">
    <property type="entry name" value="Voltage-gated potassium channels"/>
    <property type="match status" value="1"/>
</dbReference>
<evidence type="ECO:0000313" key="7">
    <source>
        <dbReference type="EMBL" id="GFH22929.1"/>
    </source>
</evidence>
<feature type="transmembrane region" description="Helical" evidence="5">
    <location>
        <begin position="41"/>
        <end position="60"/>
    </location>
</feature>
<gene>
    <name evidence="7" type="ORF">HaLaN_20465</name>
</gene>
<dbReference type="EMBL" id="BLLF01002156">
    <property type="protein sequence ID" value="GFH22929.1"/>
    <property type="molecule type" value="Genomic_DNA"/>
</dbReference>
<evidence type="ECO:0000256" key="5">
    <source>
        <dbReference type="SAM" id="Phobius"/>
    </source>
</evidence>
<comment type="subcellular location">
    <subcellularLocation>
        <location evidence="1">Membrane</location>
        <topology evidence="1">Multi-pass membrane protein</topology>
    </subcellularLocation>
</comment>
<dbReference type="GO" id="GO:0001518">
    <property type="term" value="C:voltage-gated sodium channel complex"/>
    <property type="evidence" value="ECO:0007669"/>
    <property type="project" value="TreeGrafter"/>
</dbReference>
<name>A0A699ZTB9_HAELA</name>
<sequence length="259" mass="28168">MEGSTVAGLDSGTSLYSGKALWLLDTENPVRLFCYRVCTSAVFENLMLAVILASCLTMTLESPRVAPDSSLGHGLYVSELVFTALFGLEMVVKVLALGFVPYIRHWQNAIDCVVVITAVLELSVGGLRWFSALRVLRLIKPLMRSQGMRQVLKAVVIAIWSMGAVTMVCILLLLMFATMGSVLFRGRFASCSDPGVGSEEQCDGLYLPPGESQQSEREWAVPYPNFDNIGSSLIVLLITSVPLHLQLPCPAGLYLSMGN</sequence>
<dbReference type="Proteomes" id="UP000485058">
    <property type="component" value="Unassembled WGS sequence"/>
</dbReference>
<keyword evidence="8" id="KW-1185">Reference proteome</keyword>
<comment type="caution">
    <text evidence="7">The sequence shown here is derived from an EMBL/GenBank/DDBJ whole genome shotgun (WGS) entry which is preliminary data.</text>
</comment>
<evidence type="ECO:0000256" key="4">
    <source>
        <dbReference type="ARBA" id="ARBA00023136"/>
    </source>
</evidence>
<evidence type="ECO:0000259" key="6">
    <source>
        <dbReference type="Pfam" id="PF00520"/>
    </source>
</evidence>
<organism evidence="7 8">
    <name type="scientific">Haematococcus lacustris</name>
    <name type="common">Green alga</name>
    <name type="synonym">Haematococcus pluvialis</name>
    <dbReference type="NCBI Taxonomy" id="44745"/>
    <lineage>
        <taxon>Eukaryota</taxon>
        <taxon>Viridiplantae</taxon>
        <taxon>Chlorophyta</taxon>
        <taxon>core chlorophytes</taxon>
        <taxon>Chlorophyceae</taxon>
        <taxon>CS clade</taxon>
        <taxon>Chlamydomonadales</taxon>
        <taxon>Haematococcaceae</taxon>
        <taxon>Haematococcus</taxon>
    </lineage>
</organism>
<dbReference type="Gene3D" id="1.20.120.350">
    <property type="entry name" value="Voltage-gated potassium channels. Chain C"/>
    <property type="match status" value="1"/>
</dbReference>
<proteinExistence type="predicted"/>
<evidence type="ECO:0000256" key="2">
    <source>
        <dbReference type="ARBA" id="ARBA00022692"/>
    </source>
</evidence>
<keyword evidence="2 5" id="KW-0812">Transmembrane</keyword>
<dbReference type="PANTHER" id="PTHR10037:SF62">
    <property type="entry name" value="SODIUM CHANNEL PROTEIN 60E"/>
    <property type="match status" value="1"/>
</dbReference>
<dbReference type="InterPro" id="IPR005821">
    <property type="entry name" value="Ion_trans_dom"/>
</dbReference>
<protein>
    <submittedName>
        <fullName evidence="7">Voltage-gated Ca2+ channel, alpha subunit</fullName>
    </submittedName>
</protein>